<reference evidence="6" key="1">
    <citation type="journal article" date="2021" name="Microb. Physiol.">
        <title>Proteogenomic Insights into the Physiology of Marine, Sulfate-Reducing, Filamentous Desulfonema limicola and Desulfonema magnum.</title>
        <authorList>
            <person name="Schnaars V."/>
            <person name="Wohlbrand L."/>
            <person name="Scheve S."/>
            <person name="Hinrichs C."/>
            <person name="Reinhardt R."/>
            <person name="Rabus R."/>
        </authorList>
    </citation>
    <scope>NUCLEOTIDE SEQUENCE</scope>
    <source>
        <strain evidence="6">4be13</strain>
    </source>
</reference>
<dbReference type="GO" id="GO:0009279">
    <property type="term" value="C:cell outer membrane"/>
    <property type="evidence" value="ECO:0007669"/>
    <property type="project" value="UniProtKB-SubCell"/>
</dbReference>
<dbReference type="GO" id="GO:0005509">
    <property type="term" value="F:calcium ion binding"/>
    <property type="evidence" value="ECO:0007669"/>
    <property type="project" value="InterPro"/>
</dbReference>
<protein>
    <submittedName>
        <fullName evidence="6">OmpA-like domain-containing protein</fullName>
    </submittedName>
</protein>
<dbReference type="CDD" id="cd07185">
    <property type="entry name" value="OmpA_C-like"/>
    <property type="match status" value="1"/>
</dbReference>
<dbReference type="PANTHER" id="PTHR30329:SF21">
    <property type="entry name" value="LIPOPROTEIN YIAD-RELATED"/>
    <property type="match status" value="1"/>
</dbReference>
<dbReference type="InterPro" id="IPR006664">
    <property type="entry name" value="OMP_bac"/>
</dbReference>
<dbReference type="Gene3D" id="3.30.1330.60">
    <property type="entry name" value="OmpA-like domain"/>
    <property type="match status" value="1"/>
</dbReference>
<dbReference type="InterPro" id="IPR006665">
    <property type="entry name" value="OmpA-like"/>
</dbReference>
<name>A0A975BFM0_9BACT</name>
<sequence>MKKWLKVLGYVMISTMLLVGFASQNGLAMFKPDCSVPELTADAVKAGKVTANYARVKNGKIVFGKSPTAYSPNTLNRILNGYGLALLSEAVPQVQKASKSFVRIRNGKAVFGTKATAYSPDVLNTILEGYGITFPLESAKGMTDPPSYAKVEGGKIIFGTKATAYSPEEFNMLLSAYCLPEEEEVPPEPVEVEPEVITPKEEPPVVEEVKPIPTPCPDADNDGVCDQDDDCPDTPKAAFVNERGCWVIENLLFDYDKSEIRPQYYPDLDNVVKVLKENPYLNIEIQGHTCNIGSKRYNKPLSERRAKAVYNYFVQRGIDSGRLSTIGYWFSIPAASNDTEEGRAQNRRVELHPIR</sequence>
<accession>A0A975BFM0</accession>
<dbReference type="KEGG" id="dmm:dnm_005380"/>
<feature type="domain" description="OmpA-like" evidence="5">
    <location>
        <begin position="240"/>
        <end position="355"/>
    </location>
</feature>
<comment type="subcellular location">
    <subcellularLocation>
        <location evidence="1">Cell outer membrane</location>
    </subcellularLocation>
</comment>
<dbReference type="InterPro" id="IPR028974">
    <property type="entry name" value="TSP_type-3_rpt"/>
</dbReference>
<evidence type="ECO:0000259" key="5">
    <source>
        <dbReference type="PROSITE" id="PS51123"/>
    </source>
</evidence>
<keyword evidence="7" id="KW-1185">Reference proteome</keyword>
<evidence type="ECO:0000256" key="2">
    <source>
        <dbReference type="ARBA" id="ARBA00023136"/>
    </source>
</evidence>
<dbReference type="PRINTS" id="PR01021">
    <property type="entry name" value="OMPADOMAIN"/>
</dbReference>
<evidence type="ECO:0000256" key="1">
    <source>
        <dbReference type="ARBA" id="ARBA00004442"/>
    </source>
</evidence>
<dbReference type="EMBL" id="CP061800">
    <property type="protein sequence ID" value="QTA84541.1"/>
    <property type="molecule type" value="Genomic_DNA"/>
</dbReference>
<keyword evidence="2 4" id="KW-0472">Membrane</keyword>
<gene>
    <name evidence="6" type="ORF">dnm_005380</name>
</gene>
<dbReference type="SUPFAM" id="SSF103088">
    <property type="entry name" value="OmpA-like"/>
    <property type="match status" value="1"/>
</dbReference>
<proteinExistence type="predicted"/>
<evidence type="ECO:0000256" key="4">
    <source>
        <dbReference type="PROSITE-ProRule" id="PRU00473"/>
    </source>
</evidence>
<evidence type="ECO:0000313" key="7">
    <source>
        <dbReference type="Proteomes" id="UP000663722"/>
    </source>
</evidence>
<organism evidence="6 7">
    <name type="scientific">Desulfonema magnum</name>
    <dbReference type="NCBI Taxonomy" id="45655"/>
    <lineage>
        <taxon>Bacteria</taxon>
        <taxon>Pseudomonadati</taxon>
        <taxon>Thermodesulfobacteriota</taxon>
        <taxon>Desulfobacteria</taxon>
        <taxon>Desulfobacterales</taxon>
        <taxon>Desulfococcaceae</taxon>
        <taxon>Desulfonema</taxon>
    </lineage>
</organism>
<dbReference type="Proteomes" id="UP000663722">
    <property type="component" value="Chromosome"/>
</dbReference>
<dbReference type="PANTHER" id="PTHR30329">
    <property type="entry name" value="STATOR ELEMENT OF FLAGELLAR MOTOR COMPLEX"/>
    <property type="match status" value="1"/>
</dbReference>
<dbReference type="InterPro" id="IPR050330">
    <property type="entry name" value="Bact_OuterMem_StrucFunc"/>
</dbReference>
<dbReference type="AlphaFoldDB" id="A0A975BFM0"/>
<dbReference type="Pfam" id="PF00691">
    <property type="entry name" value="OmpA"/>
    <property type="match status" value="1"/>
</dbReference>
<evidence type="ECO:0000313" key="6">
    <source>
        <dbReference type="EMBL" id="QTA84541.1"/>
    </source>
</evidence>
<dbReference type="RefSeq" id="WP_207680981.1">
    <property type="nucleotide sequence ID" value="NZ_CP061800.1"/>
</dbReference>
<dbReference type="SUPFAM" id="SSF103647">
    <property type="entry name" value="TSP type-3 repeat"/>
    <property type="match status" value="1"/>
</dbReference>
<dbReference type="PROSITE" id="PS51123">
    <property type="entry name" value="OMPA_2"/>
    <property type="match status" value="1"/>
</dbReference>
<keyword evidence="3" id="KW-0998">Cell outer membrane</keyword>
<evidence type="ECO:0000256" key="3">
    <source>
        <dbReference type="ARBA" id="ARBA00023237"/>
    </source>
</evidence>
<dbReference type="InterPro" id="IPR036737">
    <property type="entry name" value="OmpA-like_sf"/>
</dbReference>